<sequence>MSPSINKLVYSLLLLGLLCTATTVSADCTSKCFTSSDCPEFSDDGALKLAKSCWRWYYSCKTIEEQPVDRSSCAECVQCAYTACNRGNAPQKIISDYCK</sequence>
<dbReference type="EMBL" id="NIVC01000218">
    <property type="protein sequence ID" value="PAA87745.1"/>
    <property type="molecule type" value="Genomic_DNA"/>
</dbReference>
<evidence type="ECO:0008006" key="5">
    <source>
        <dbReference type="Google" id="ProtNLM"/>
    </source>
</evidence>
<feature type="chain" id="PRO_5011916207" description="ShKT domain-containing protein" evidence="1">
    <location>
        <begin position="27"/>
        <end position="99"/>
    </location>
</feature>
<evidence type="ECO:0000313" key="2">
    <source>
        <dbReference type="EMBL" id="PAA84747.1"/>
    </source>
</evidence>
<accession>A0A267GNZ8</accession>
<reference evidence="3 4" key="1">
    <citation type="submission" date="2017-06" db="EMBL/GenBank/DDBJ databases">
        <title>A platform for efficient transgenesis in Macrostomum lignano, a flatworm model organism for stem cell research.</title>
        <authorList>
            <person name="Berezikov E."/>
        </authorList>
    </citation>
    <scope>NUCLEOTIDE SEQUENCE [LARGE SCALE GENOMIC DNA]</scope>
    <source>
        <strain evidence="3">DV1</strain>
        <tissue evidence="3">Whole organism</tissue>
    </source>
</reference>
<keyword evidence="4" id="KW-1185">Reference proteome</keyword>
<organism evidence="3 4">
    <name type="scientific">Macrostomum lignano</name>
    <dbReference type="NCBI Taxonomy" id="282301"/>
    <lineage>
        <taxon>Eukaryota</taxon>
        <taxon>Metazoa</taxon>
        <taxon>Spiralia</taxon>
        <taxon>Lophotrochozoa</taxon>
        <taxon>Platyhelminthes</taxon>
        <taxon>Rhabditophora</taxon>
        <taxon>Macrostomorpha</taxon>
        <taxon>Macrostomida</taxon>
        <taxon>Macrostomidae</taxon>
        <taxon>Macrostomum</taxon>
    </lineage>
</organism>
<evidence type="ECO:0000313" key="3">
    <source>
        <dbReference type="EMBL" id="PAA87745.1"/>
    </source>
</evidence>
<gene>
    <name evidence="3" type="ORF">BOX15_Mlig009623g1</name>
    <name evidence="2" type="ORF">BOX15_Mlig009623g2</name>
</gene>
<feature type="signal peptide" evidence="1">
    <location>
        <begin position="1"/>
        <end position="26"/>
    </location>
</feature>
<dbReference type="Proteomes" id="UP000215902">
    <property type="component" value="Unassembled WGS sequence"/>
</dbReference>
<comment type="caution">
    <text evidence="3">The sequence shown here is derived from an EMBL/GenBank/DDBJ whole genome shotgun (WGS) entry which is preliminary data.</text>
</comment>
<dbReference type="AlphaFoldDB" id="A0A267GNZ8"/>
<keyword evidence="1" id="KW-0732">Signal</keyword>
<evidence type="ECO:0000313" key="4">
    <source>
        <dbReference type="Proteomes" id="UP000215902"/>
    </source>
</evidence>
<evidence type="ECO:0000256" key="1">
    <source>
        <dbReference type="SAM" id="SignalP"/>
    </source>
</evidence>
<name>A0A267GNZ8_9PLAT</name>
<proteinExistence type="predicted"/>
<dbReference type="EMBL" id="NIVC01000363">
    <property type="protein sequence ID" value="PAA84747.1"/>
    <property type="molecule type" value="Genomic_DNA"/>
</dbReference>
<protein>
    <recommendedName>
        <fullName evidence="5">ShKT domain-containing protein</fullName>
    </recommendedName>
</protein>